<keyword evidence="9" id="KW-1185">Reference proteome</keyword>
<dbReference type="AlphaFoldDB" id="A0A1I5A3W3"/>
<feature type="domain" description="NlpC/P60" evidence="7">
    <location>
        <begin position="250"/>
        <end position="384"/>
    </location>
</feature>
<comment type="similarity">
    <text evidence="1">Belongs to the peptidase C40 family.</text>
</comment>
<dbReference type="InterPro" id="IPR000064">
    <property type="entry name" value="NLP_P60_dom"/>
</dbReference>
<keyword evidence="3" id="KW-0378">Hydrolase</keyword>
<feature type="signal peptide" evidence="5">
    <location>
        <begin position="1"/>
        <end position="21"/>
    </location>
</feature>
<dbReference type="PANTHER" id="PTHR47053:SF1">
    <property type="entry name" value="MUREIN DD-ENDOPEPTIDASE MEPH-RELATED"/>
    <property type="match status" value="1"/>
</dbReference>
<evidence type="ECO:0000256" key="4">
    <source>
        <dbReference type="ARBA" id="ARBA00022807"/>
    </source>
</evidence>
<evidence type="ECO:0000256" key="3">
    <source>
        <dbReference type="ARBA" id="ARBA00022801"/>
    </source>
</evidence>
<name>A0A1I5A3W3_9FLAO</name>
<gene>
    <name evidence="8" type="ORF">SAMN05660413_01680</name>
</gene>
<dbReference type="GO" id="GO:0006508">
    <property type="term" value="P:proteolysis"/>
    <property type="evidence" value="ECO:0007669"/>
    <property type="project" value="UniProtKB-KW"/>
</dbReference>
<evidence type="ECO:0000259" key="7">
    <source>
        <dbReference type="PROSITE" id="PS51935"/>
    </source>
</evidence>
<dbReference type="PROSITE" id="PS51935">
    <property type="entry name" value="NLPC_P60"/>
    <property type="match status" value="1"/>
</dbReference>
<dbReference type="OrthoDB" id="9813368at2"/>
<keyword evidence="5" id="KW-0732">Signal</keyword>
<dbReference type="PROSITE" id="PS51257">
    <property type="entry name" value="PROKAR_LIPOPROTEIN"/>
    <property type="match status" value="1"/>
</dbReference>
<feature type="chain" id="PRO_5011636105" evidence="5">
    <location>
        <begin position="22"/>
        <end position="410"/>
    </location>
</feature>
<evidence type="ECO:0000256" key="2">
    <source>
        <dbReference type="ARBA" id="ARBA00022670"/>
    </source>
</evidence>
<feature type="domain" description="SH3b" evidence="6">
    <location>
        <begin position="107"/>
        <end position="170"/>
    </location>
</feature>
<dbReference type="SMART" id="SM00287">
    <property type="entry name" value="SH3b"/>
    <property type="match status" value="2"/>
</dbReference>
<keyword evidence="4" id="KW-0788">Thiol protease</keyword>
<dbReference type="STRING" id="287099.SAMN05660413_01680"/>
<dbReference type="Pfam" id="PF08239">
    <property type="entry name" value="SH3_3"/>
    <property type="match status" value="1"/>
</dbReference>
<evidence type="ECO:0000313" key="8">
    <source>
        <dbReference type="EMBL" id="SFN57067.1"/>
    </source>
</evidence>
<dbReference type="InterPro" id="IPR003646">
    <property type="entry name" value="SH3-like_bac-type"/>
</dbReference>
<keyword evidence="2" id="KW-0645">Protease</keyword>
<sequence>MKLLRKFYLPLVLGIVLSATSCEDKTVKEEKNPTDEYIAEVKREYAPDGRVALFDVKSEKQGDSYVLKGESNETEAVESLKQKLEAENIKFKDSIRLLPDAEELENKTRGVVKISVANIRDEPKHSAQLVTQATLGMPLKVFKKKGGWYYVQTPEGYLGWVDYGGIQNMEEEELRSWKKTDKLIYLETAGFSYEEPDSDSQRVSDLVSGDILELVERQGKFYEVRYPSGKKAFVETAYAQPYLEWLENLEATEEDLIATGKDLMGTPYLWGGTSPKGMDCSGFTKTVFFMNGVVIPRDASQQIHTGEEVDTERNFENLEKGDLLFFGKPATDSTAERVIHVGMWIGDNKFIHSMGEVHISNFDQDADDFDEYNYNRYLRTKRVLNKEDEGLIYLKQSDLFTLPEAEEVKM</sequence>
<dbReference type="SUPFAM" id="SSF54001">
    <property type="entry name" value="Cysteine proteinases"/>
    <property type="match status" value="1"/>
</dbReference>
<dbReference type="Proteomes" id="UP000199153">
    <property type="component" value="Unassembled WGS sequence"/>
</dbReference>
<dbReference type="PROSITE" id="PS51781">
    <property type="entry name" value="SH3B"/>
    <property type="match status" value="1"/>
</dbReference>
<accession>A0A1I5A3W3</accession>
<dbReference type="InterPro" id="IPR041382">
    <property type="entry name" value="SH3_16"/>
</dbReference>
<evidence type="ECO:0000256" key="5">
    <source>
        <dbReference type="SAM" id="SignalP"/>
    </source>
</evidence>
<proteinExistence type="inferred from homology"/>
<dbReference type="Pfam" id="PF00877">
    <property type="entry name" value="NLPC_P60"/>
    <property type="match status" value="1"/>
</dbReference>
<dbReference type="EMBL" id="FOVL01000008">
    <property type="protein sequence ID" value="SFN57067.1"/>
    <property type="molecule type" value="Genomic_DNA"/>
</dbReference>
<dbReference type="GO" id="GO:0008234">
    <property type="term" value="F:cysteine-type peptidase activity"/>
    <property type="evidence" value="ECO:0007669"/>
    <property type="project" value="UniProtKB-KW"/>
</dbReference>
<dbReference type="PANTHER" id="PTHR47053">
    <property type="entry name" value="MUREIN DD-ENDOPEPTIDASE MEPH-RELATED"/>
    <property type="match status" value="1"/>
</dbReference>
<dbReference type="Gene3D" id="2.30.30.40">
    <property type="entry name" value="SH3 Domains"/>
    <property type="match status" value="2"/>
</dbReference>
<evidence type="ECO:0000313" key="9">
    <source>
        <dbReference type="Proteomes" id="UP000199153"/>
    </source>
</evidence>
<protein>
    <submittedName>
        <fullName evidence="8">SH3 domain-containing protein</fullName>
    </submittedName>
</protein>
<reference evidence="8 9" key="1">
    <citation type="submission" date="2016-10" db="EMBL/GenBank/DDBJ databases">
        <authorList>
            <person name="de Groot N.N."/>
        </authorList>
    </citation>
    <scope>NUCLEOTIDE SEQUENCE [LARGE SCALE GENOMIC DNA]</scope>
    <source>
        <strain evidence="8 9">DSM 17794</strain>
    </source>
</reference>
<evidence type="ECO:0000256" key="1">
    <source>
        <dbReference type="ARBA" id="ARBA00007074"/>
    </source>
</evidence>
<dbReference type="Gene3D" id="3.90.1720.10">
    <property type="entry name" value="endopeptidase domain like (from Nostoc punctiforme)"/>
    <property type="match status" value="1"/>
</dbReference>
<dbReference type="InterPro" id="IPR038765">
    <property type="entry name" value="Papain-like_cys_pep_sf"/>
</dbReference>
<dbReference type="Pfam" id="PF18348">
    <property type="entry name" value="SH3_16"/>
    <property type="match status" value="1"/>
</dbReference>
<organism evidence="8 9">
    <name type="scientific">Salegentibacter flavus</name>
    <dbReference type="NCBI Taxonomy" id="287099"/>
    <lineage>
        <taxon>Bacteria</taxon>
        <taxon>Pseudomonadati</taxon>
        <taxon>Bacteroidota</taxon>
        <taxon>Flavobacteriia</taxon>
        <taxon>Flavobacteriales</taxon>
        <taxon>Flavobacteriaceae</taxon>
        <taxon>Salegentibacter</taxon>
    </lineage>
</organism>
<dbReference type="InterPro" id="IPR051202">
    <property type="entry name" value="Peptidase_C40"/>
</dbReference>
<evidence type="ECO:0000259" key="6">
    <source>
        <dbReference type="PROSITE" id="PS51781"/>
    </source>
</evidence>
<dbReference type="RefSeq" id="WP_093408256.1">
    <property type="nucleotide sequence ID" value="NZ_FOVL01000008.1"/>
</dbReference>